<name>A0A433DM78_9FUNG</name>
<proteinExistence type="predicted"/>
<protein>
    <submittedName>
        <fullName evidence="1">Uncharacterized protein</fullName>
    </submittedName>
</protein>
<dbReference type="EMBL" id="RBNI01000304">
    <property type="protein sequence ID" value="RUP51963.1"/>
    <property type="molecule type" value="Genomic_DNA"/>
</dbReference>
<keyword evidence="2" id="KW-1185">Reference proteome</keyword>
<organism evidence="1 2">
    <name type="scientific">Jimgerdemannia flammicorona</name>
    <dbReference type="NCBI Taxonomy" id="994334"/>
    <lineage>
        <taxon>Eukaryota</taxon>
        <taxon>Fungi</taxon>
        <taxon>Fungi incertae sedis</taxon>
        <taxon>Mucoromycota</taxon>
        <taxon>Mucoromycotina</taxon>
        <taxon>Endogonomycetes</taxon>
        <taxon>Endogonales</taxon>
        <taxon>Endogonaceae</taxon>
        <taxon>Jimgerdemannia</taxon>
    </lineage>
</organism>
<evidence type="ECO:0000313" key="2">
    <source>
        <dbReference type="Proteomes" id="UP000268093"/>
    </source>
</evidence>
<dbReference type="AlphaFoldDB" id="A0A433DM78"/>
<gene>
    <name evidence="1" type="ORF">BC936DRAFT_144127</name>
</gene>
<comment type="caution">
    <text evidence="1">The sequence shown here is derived from an EMBL/GenBank/DDBJ whole genome shotgun (WGS) entry which is preliminary data.</text>
</comment>
<sequence>MLMEDEKHNDINSNLLQIVCTHEKCADLAGSFRAKALGHDVVSEAGDALLTLLDNNEGENGQIGANNATTD</sequence>
<evidence type="ECO:0000313" key="1">
    <source>
        <dbReference type="EMBL" id="RUP51963.1"/>
    </source>
</evidence>
<accession>A0A433DM78</accession>
<dbReference type="Proteomes" id="UP000268093">
    <property type="component" value="Unassembled WGS sequence"/>
</dbReference>
<reference evidence="1 2" key="1">
    <citation type="journal article" date="2018" name="New Phytol.">
        <title>Phylogenomics of Endogonaceae and evolution of mycorrhizas within Mucoromycota.</title>
        <authorList>
            <person name="Chang Y."/>
            <person name="Desiro A."/>
            <person name="Na H."/>
            <person name="Sandor L."/>
            <person name="Lipzen A."/>
            <person name="Clum A."/>
            <person name="Barry K."/>
            <person name="Grigoriev I.V."/>
            <person name="Martin F.M."/>
            <person name="Stajich J.E."/>
            <person name="Smith M.E."/>
            <person name="Bonito G."/>
            <person name="Spatafora J.W."/>
        </authorList>
    </citation>
    <scope>NUCLEOTIDE SEQUENCE [LARGE SCALE GENOMIC DNA]</scope>
    <source>
        <strain evidence="1 2">GMNB39</strain>
    </source>
</reference>